<dbReference type="OrthoDB" id="6479364at2"/>
<keyword evidence="2" id="KW-1185">Reference proteome</keyword>
<dbReference type="EMBL" id="SMFT01000004">
    <property type="protein sequence ID" value="TCJ96161.1"/>
    <property type="molecule type" value="Genomic_DNA"/>
</dbReference>
<accession>A0A4R1FXY4</accession>
<gene>
    <name evidence="1" type="ORF">EV694_1713</name>
</gene>
<dbReference type="Pfam" id="PF23793">
    <property type="entry name" value="LysC"/>
    <property type="match status" value="1"/>
</dbReference>
<dbReference type="Proteomes" id="UP000294702">
    <property type="component" value="Unassembled WGS sequence"/>
</dbReference>
<protein>
    <recommendedName>
        <fullName evidence="3">Lytic protein Rz1</fullName>
    </recommendedName>
</protein>
<comment type="caution">
    <text evidence="1">The sequence shown here is derived from an EMBL/GenBank/DDBJ whole genome shotgun (WGS) entry which is preliminary data.</text>
</comment>
<dbReference type="InterPro" id="IPR058979">
    <property type="entry name" value="LysC-like"/>
</dbReference>
<evidence type="ECO:0008006" key="3">
    <source>
        <dbReference type="Google" id="ProtNLM"/>
    </source>
</evidence>
<name>A0A4R1FXY4_9PAST</name>
<sequence>MLLNGCSNQTKITYLTPPTIYTLPCQRTPFTAQTYGEAITYLRMVMKERDMCANRVDKIREWIVEQAQR</sequence>
<evidence type="ECO:0000313" key="1">
    <source>
        <dbReference type="EMBL" id="TCJ96161.1"/>
    </source>
</evidence>
<reference evidence="1 2" key="1">
    <citation type="submission" date="2019-03" db="EMBL/GenBank/DDBJ databases">
        <title>Genomic Encyclopedia of Type Strains, Phase IV (KMG-IV): sequencing the most valuable type-strain genomes for metagenomic binning, comparative biology and taxonomic classification.</title>
        <authorList>
            <person name="Goeker M."/>
        </authorList>
    </citation>
    <scope>NUCLEOTIDE SEQUENCE [LARGE SCALE GENOMIC DNA]</scope>
    <source>
        <strain evidence="1 2">DSM 15534</strain>
    </source>
</reference>
<dbReference type="AlphaFoldDB" id="A0A4R1FXY4"/>
<evidence type="ECO:0000313" key="2">
    <source>
        <dbReference type="Proteomes" id="UP000294702"/>
    </source>
</evidence>
<proteinExistence type="predicted"/>
<organism evidence="1 2">
    <name type="scientific">Volucribacter psittacicida</name>
    <dbReference type="NCBI Taxonomy" id="203482"/>
    <lineage>
        <taxon>Bacteria</taxon>
        <taxon>Pseudomonadati</taxon>
        <taxon>Pseudomonadota</taxon>
        <taxon>Gammaproteobacteria</taxon>
        <taxon>Pasteurellales</taxon>
        <taxon>Pasteurellaceae</taxon>
        <taxon>Volucribacter</taxon>
    </lineage>
</organism>